<evidence type="ECO:0000313" key="3">
    <source>
        <dbReference type="Proteomes" id="UP001183414"/>
    </source>
</evidence>
<gene>
    <name evidence="2" type="ORF">RM572_00345</name>
</gene>
<dbReference type="RefSeq" id="WP_311671230.1">
    <property type="nucleotide sequence ID" value="NZ_JAVREQ010000001.1"/>
</dbReference>
<dbReference type="EMBL" id="JAVREQ010000001">
    <property type="protein sequence ID" value="MDT0377225.1"/>
    <property type="molecule type" value="Genomic_DNA"/>
</dbReference>
<proteinExistence type="predicted"/>
<dbReference type="Proteomes" id="UP001183414">
    <property type="component" value="Unassembled WGS sequence"/>
</dbReference>
<evidence type="ECO:0000313" key="2">
    <source>
        <dbReference type="EMBL" id="MDT0377225.1"/>
    </source>
</evidence>
<evidence type="ECO:0000256" key="1">
    <source>
        <dbReference type="SAM" id="MobiDB-lite"/>
    </source>
</evidence>
<keyword evidence="3" id="KW-1185">Reference proteome</keyword>
<comment type="caution">
    <text evidence="2">The sequence shown here is derived from an EMBL/GenBank/DDBJ whole genome shotgun (WGS) entry which is preliminary data.</text>
</comment>
<accession>A0ABU2NJR0</accession>
<reference evidence="3" key="1">
    <citation type="submission" date="2023-07" db="EMBL/GenBank/DDBJ databases">
        <title>30 novel species of actinomycetes from the DSMZ collection.</title>
        <authorList>
            <person name="Nouioui I."/>
        </authorList>
    </citation>
    <scope>NUCLEOTIDE SEQUENCE [LARGE SCALE GENOMIC DNA]</scope>
    <source>
        <strain evidence="3">DSM 42041</strain>
    </source>
</reference>
<organism evidence="2 3">
    <name type="scientific">Streptomyces hazeniae</name>
    <dbReference type="NCBI Taxonomy" id="3075538"/>
    <lineage>
        <taxon>Bacteria</taxon>
        <taxon>Bacillati</taxon>
        <taxon>Actinomycetota</taxon>
        <taxon>Actinomycetes</taxon>
        <taxon>Kitasatosporales</taxon>
        <taxon>Streptomycetaceae</taxon>
        <taxon>Streptomyces</taxon>
    </lineage>
</organism>
<evidence type="ECO:0008006" key="4">
    <source>
        <dbReference type="Google" id="ProtNLM"/>
    </source>
</evidence>
<feature type="region of interest" description="Disordered" evidence="1">
    <location>
        <begin position="108"/>
        <end position="140"/>
    </location>
</feature>
<feature type="compositionally biased region" description="Polar residues" evidence="1">
    <location>
        <begin position="130"/>
        <end position="140"/>
    </location>
</feature>
<protein>
    <recommendedName>
        <fullName evidence="4">Tail assembly chaperone</fullName>
    </recommendedName>
</protein>
<name>A0ABU2NJR0_9ACTN</name>
<sequence length="140" mass="15357">MGYVRKPKTYRLEFEDPEYEGLEVRMRGLSTYDYTRALGLQEVKEENPETIRELLDLFAGALIEWNLQDEEDGPVLPRTPETLIAQDLDLVLAMCNAWLAAIGSVPAPLEQNSPAGGQSPEVSLPMAPLSPSQPSSGTPG</sequence>